<dbReference type="AlphaFoldDB" id="A0A2T5BAZ2"/>
<dbReference type="EMBL" id="PZZZ01000003">
    <property type="protein sequence ID" value="PTM96145.1"/>
    <property type="molecule type" value="Genomic_DNA"/>
</dbReference>
<keyword evidence="5" id="KW-1185">Reference proteome</keyword>
<sequence length="376" mass="40687">MTGTNLSHEMRGKAGALARPALNGGAAPVLVVGGSGFIGSNLADSYLADGEDVIVLDNLSRAGVEKNLDWLKERHGARVHPVITDIRDWAAITPAFADARAIFHFAAQTAVTTSLSQPREDFEVNALGTLNVLEAARKAGRNAPVIFASTNKVYGALGDIEIAKARDQYLPTDEAIRLHGIGEDRPLDFCTPYGCSKGAADQYVLDYATSFGLPTAVLRMSCIYGPRQFGTEDQGWVAHFLMRAIAGGTITLYGDGRQVRDVLHVGDAVAAYRSVLESIERLAGRAFNLGGGPENAVSLLSLLSEIEALLGHPVPREHRAWRPGDQLYYVSDTRSLGDAIGWRPRIGWRPGLSDLCDWIRDNCPDRAEMQHRRGVA</sequence>
<dbReference type="Proteomes" id="UP000241247">
    <property type="component" value="Unassembled WGS sequence"/>
</dbReference>
<dbReference type="RefSeq" id="WP_108002227.1">
    <property type="nucleotide sequence ID" value="NZ_JBHEEX010000009.1"/>
</dbReference>
<name>A0A2T5BAZ2_MYCDI</name>
<proteinExistence type="inferred from homology"/>
<feature type="domain" description="NAD-dependent epimerase/dehydratase" evidence="3">
    <location>
        <begin position="29"/>
        <end position="290"/>
    </location>
</feature>
<protein>
    <submittedName>
        <fullName evidence="4">CDP-paratose 2-epimerase</fullName>
    </submittedName>
</protein>
<evidence type="ECO:0000313" key="5">
    <source>
        <dbReference type="Proteomes" id="UP000241247"/>
    </source>
</evidence>
<dbReference type="SUPFAM" id="SSF51735">
    <property type="entry name" value="NAD(P)-binding Rossmann-fold domains"/>
    <property type="match status" value="1"/>
</dbReference>
<evidence type="ECO:0000259" key="3">
    <source>
        <dbReference type="Pfam" id="PF01370"/>
    </source>
</evidence>
<dbReference type="Pfam" id="PF01370">
    <property type="entry name" value="Epimerase"/>
    <property type="match status" value="1"/>
</dbReference>
<comment type="caution">
    <text evidence="4">The sequence shown here is derived from an EMBL/GenBank/DDBJ whole genome shotgun (WGS) entry which is preliminary data.</text>
</comment>
<evidence type="ECO:0000256" key="2">
    <source>
        <dbReference type="ARBA" id="ARBA00007637"/>
    </source>
</evidence>
<dbReference type="OrthoDB" id="9801785at2"/>
<comment type="pathway">
    <text evidence="1">Bacterial outer membrane biogenesis; LPS O-antigen biosynthesis.</text>
</comment>
<dbReference type="InterPro" id="IPR036291">
    <property type="entry name" value="NAD(P)-bd_dom_sf"/>
</dbReference>
<accession>A0A2T5BAZ2</accession>
<dbReference type="Gene3D" id="3.40.50.720">
    <property type="entry name" value="NAD(P)-binding Rossmann-like Domain"/>
    <property type="match status" value="1"/>
</dbReference>
<dbReference type="InterPro" id="IPR001509">
    <property type="entry name" value="Epimerase_deHydtase"/>
</dbReference>
<organism evidence="4 5">
    <name type="scientific">Mycoplana dimorpha</name>
    <dbReference type="NCBI Taxonomy" id="28320"/>
    <lineage>
        <taxon>Bacteria</taxon>
        <taxon>Pseudomonadati</taxon>
        <taxon>Pseudomonadota</taxon>
        <taxon>Alphaproteobacteria</taxon>
        <taxon>Hyphomicrobiales</taxon>
        <taxon>Rhizobiaceae</taxon>
        <taxon>Mycoplana</taxon>
    </lineage>
</organism>
<evidence type="ECO:0000256" key="1">
    <source>
        <dbReference type="ARBA" id="ARBA00005125"/>
    </source>
</evidence>
<gene>
    <name evidence="4" type="ORF">C7449_103159</name>
</gene>
<reference evidence="4 5" key="1">
    <citation type="submission" date="2018-04" db="EMBL/GenBank/DDBJ databases">
        <title>Genomic Encyclopedia of Type Strains, Phase IV (KMG-IV): sequencing the most valuable type-strain genomes for metagenomic binning, comparative biology and taxonomic classification.</title>
        <authorList>
            <person name="Goeker M."/>
        </authorList>
    </citation>
    <scope>NUCLEOTIDE SEQUENCE [LARGE SCALE GENOMIC DNA]</scope>
    <source>
        <strain evidence="4 5">DSM 7138</strain>
    </source>
</reference>
<evidence type="ECO:0000313" key="4">
    <source>
        <dbReference type="EMBL" id="PTM96145.1"/>
    </source>
</evidence>
<comment type="similarity">
    <text evidence="2">Belongs to the NAD(P)-dependent epimerase/dehydratase family.</text>
</comment>
<dbReference type="PANTHER" id="PTHR43000">
    <property type="entry name" value="DTDP-D-GLUCOSE 4,6-DEHYDRATASE-RELATED"/>
    <property type="match status" value="1"/>
</dbReference>